<dbReference type="OrthoDB" id="406505at2759"/>
<evidence type="ECO:0000259" key="3">
    <source>
        <dbReference type="Pfam" id="PF03330"/>
    </source>
</evidence>
<dbReference type="InterPro" id="IPR036908">
    <property type="entry name" value="RlpA-like_sf"/>
</dbReference>
<evidence type="ECO:0000313" key="5">
    <source>
        <dbReference type="Proteomes" id="UP000757232"/>
    </source>
</evidence>
<protein>
    <recommendedName>
        <fullName evidence="3">RlpA-like protein double-psi beta-barrel domain-containing protein</fullName>
    </recommendedName>
</protein>
<dbReference type="PANTHER" id="PTHR31836">
    <property type="match status" value="1"/>
</dbReference>
<dbReference type="Gene3D" id="2.40.40.10">
    <property type="entry name" value="RlpA-like domain"/>
    <property type="match status" value="1"/>
</dbReference>
<dbReference type="CDD" id="cd22191">
    <property type="entry name" value="DPBB_RlpA_EXP_N-like"/>
    <property type="match status" value="1"/>
</dbReference>
<evidence type="ECO:0000256" key="1">
    <source>
        <dbReference type="ARBA" id="ARBA00022729"/>
    </source>
</evidence>
<name>A0A9Q5I687_SANBA</name>
<evidence type="ECO:0000313" key="4">
    <source>
        <dbReference type="EMBL" id="OCB91957.1"/>
    </source>
</evidence>
<dbReference type="AlphaFoldDB" id="A0A9Q5I687"/>
<dbReference type="Proteomes" id="UP000757232">
    <property type="component" value="Unassembled WGS sequence"/>
</dbReference>
<dbReference type="Pfam" id="PF03330">
    <property type="entry name" value="DPBB_1"/>
    <property type="match status" value="1"/>
</dbReference>
<reference evidence="4" key="1">
    <citation type="submission" date="2016-06" db="EMBL/GenBank/DDBJ databases">
        <title>Draft Genome sequence of the fungus Inonotus baumii.</title>
        <authorList>
            <person name="Zhu H."/>
            <person name="Lin W."/>
        </authorList>
    </citation>
    <scope>NUCLEOTIDE SEQUENCE</scope>
    <source>
        <strain evidence="4">821</strain>
    </source>
</reference>
<keyword evidence="5" id="KW-1185">Reference proteome</keyword>
<dbReference type="InterPro" id="IPR009009">
    <property type="entry name" value="RlpA-like_DPBB"/>
</dbReference>
<dbReference type="PANTHER" id="PTHR31836:SF28">
    <property type="entry name" value="SRCR DOMAIN-CONTAINING PROTEIN-RELATED"/>
    <property type="match status" value="1"/>
</dbReference>
<feature type="signal peptide" evidence="2">
    <location>
        <begin position="1"/>
        <end position="17"/>
    </location>
</feature>
<organism evidence="4 5">
    <name type="scientific">Sanghuangporus baumii</name>
    <name type="common">Phellinus baumii</name>
    <dbReference type="NCBI Taxonomy" id="108892"/>
    <lineage>
        <taxon>Eukaryota</taxon>
        <taxon>Fungi</taxon>
        <taxon>Dikarya</taxon>
        <taxon>Basidiomycota</taxon>
        <taxon>Agaricomycotina</taxon>
        <taxon>Agaricomycetes</taxon>
        <taxon>Hymenochaetales</taxon>
        <taxon>Hymenochaetaceae</taxon>
        <taxon>Sanghuangporus</taxon>
    </lineage>
</organism>
<proteinExistence type="predicted"/>
<feature type="domain" description="RlpA-like protein double-psi beta-barrel" evidence="3">
    <location>
        <begin position="30"/>
        <end position="116"/>
    </location>
</feature>
<comment type="caution">
    <text evidence="4">The sequence shown here is derived from an EMBL/GenBank/DDBJ whole genome shotgun (WGS) entry which is preliminary data.</text>
</comment>
<accession>A0A9Q5I687</accession>
<keyword evidence="1 2" id="KW-0732">Signal</keyword>
<dbReference type="InterPro" id="IPR051477">
    <property type="entry name" value="Expansin_CellWall"/>
</dbReference>
<feature type="chain" id="PRO_5040251897" description="RlpA-like protein double-psi beta-barrel domain-containing protein" evidence="2">
    <location>
        <begin position="18"/>
        <end position="123"/>
    </location>
</feature>
<evidence type="ECO:0000256" key="2">
    <source>
        <dbReference type="SAM" id="SignalP"/>
    </source>
</evidence>
<dbReference type="SUPFAM" id="SSF50685">
    <property type="entry name" value="Barwin-like endoglucanases"/>
    <property type="match status" value="1"/>
</dbReference>
<dbReference type="EMBL" id="LNZH02000048">
    <property type="protein sequence ID" value="OCB91957.1"/>
    <property type="molecule type" value="Genomic_DNA"/>
</dbReference>
<sequence length="123" mass="12537">MHFPVILGALLPLAVLANPVPGDLKKRVEATRITWYDVSAGTTACGGTYSNSDAVVALASSEYASGANCGKQISITVNDQTVDATVVDLCPGCPSGGLDLSEGLFSQVGSLDTGVLSGSWEFA</sequence>
<gene>
    <name evidence="4" type="ORF">A7U60_g756</name>
</gene>